<evidence type="ECO:0000313" key="2">
    <source>
        <dbReference type="Proteomes" id="UP001071478"/>
    </source>
</evidence>
<dbReference type="Proteomes" id="UP001071478">
    <property type="component" value="Unassembled WGS sequence"/>
</dbReference>
<comment type="caution">
    <text evidence="1">The sequence shown here is derived from an EMBL/GenBank/DDBJ whole genome shotgun (WGS) entry which is preliminary data.</text>
</comment>
<sequence>MTRGHVTATLTEEGNAAFSNFHTAGGNLVPLNFSYPGDFTGVVGGPDYRATSDVIADLPWDNAVSVFEHSSDAAWDKRTDTLHYPGSDELSVHEVTVAESGLAGDTVAVTVSGTSTVTVQGQTQEATNKVTGVAFGKEKGTLGVLYTTGRHHGGFISVDRVETVKKWALPRASDVLGKELNDDYSVYIYGGTDNAGYRTGFRALPDGNFLNVRDGNLLHGYGTVSGGVPVHVNPAAETVTPIMNMVDLRNEIHGVHLGPNGTRGRGKR</sequence>
<dbReference type="AlphaFoldDB" id="A0A9Q4CAL9"/>
<organism evidence="1 2">
    <name type="scientific">Corynebacterium pygosceleis</name>
    <dbReference type="NCBI Taxonomy" id="2800406"/>
    <lineage>
        <taxon>Bacteria</taxon>
        <taxon>Bacillati</taxon>
        <taxon>Actinomycetota</taxon>
        <taxon>Actinomycetes</taxon>
        <taxon>Mycobacteriales</taxon>
        <taxon>Corynebacteriaceae</taxon>
        <taxon>Corynebacterium</taxon>
    </lineage>
</organism>
<dbReference type="RefSeq" id="WP_248086109.1">
    <property type="nucleotide sequence ID" value="NZ_JALNJC010000005.1"/>
</dbReference>
<accession>A0A9Q4CAL9</accession>
<dbReference type="EMBL" id="JAPMKU010000003">
    <property type="protein sequence ID" value="MCX7468668.1"/>
    <property type="molecule type" value="Genomic_DNA"/>
</dbReference>
<reference evidence="1" key="1">
    <citation type="submission" date="2022-11" db="EMBL/GenBank/DDBJ databases">
        <title>Corynebacterium sp. isolated from Penguins.</title>
        <authorList>
            <person name="Sedlar K."/>
            <person name="Svec P."/>
        </authorList>
    </citation>
    <scope>NUCLEOTIDE SEQUENCE</scope>
    <source>
        <strain evidence="1">P7374</strain>
    </source>
</reference>
<evidence type="ECO:0000313" key="1">
    <source>
        <dbReference type="EMBL" id="MCX7468668.1"/>
    </source>
</evidence>
<name>A0A9Q4CAL9_9CORY</name>
<protein>
    <submittedName>
        <fullName evidence="1">Uncharacterized protein</fullName>
    </submittedName>
</protein>
<gene>
    <name evidence="1" type="ORF">OS129_07245</name>
</gene>
<proteinExistence type="predicted"/>